<proteinExistence type="predicted"/>
<comment type="caution">
    <text evidence="1">The sequence shown here is derived from an EMBL/GenBank/DDBJ whole genome shotgun (WGS) entry which is preliminary data.</text>
</comment>
<keyword evidence="2" id="KW-1185">Reference proteome</keyword>
<sequence>MCESSRITGDWNTHFRIASFWNKKVLLPVFLFSHSFLFLKLFLSLAIDFSNDVGVVLVEGCYSVDRQVNWNPLGH</sequence>
<accession>A0ACB9MDE5</accession>
<reference evidence="2" key="1">
    <citation type="journal article" date="2023" name="Front. Plant Sci.">
        <title>Chromosomal-level genome assembly of Melastoma candidum provides insights into trichome evolution.</title>
        <authorList>
            <person name="Zhong Y."/>
            <person name="Wu W."/>
            <person name="Sun C."/>
            <person name="Zou P."/>
            <person name="Liu Y."/>
            <person name="Dai S."/>
            <person name="Zhou R."/>
        </authorList>
    </citation>
    <scope>NUCLEOTIDE SEQUENCE [LARGE SCALE GENOMIC DNA]</scope>
</reference>
<organism evidence="1 2">
    <name type="scientific">Melastoma candidum</name>
    <dbReference type="NCBI Taxonomy" id="119954"/>
    <lineage>
        <taxon>Eukaryota</taxon>
        <taxon>Viridiplantae</taxon>
        <taxon>Streptophyta</taxon>
        <taxon>Embryophyta</taxon>
        <taxon>Tracheophyta</taxon>
        <taxon>Spermatophyta</taxon>
        <taxon>Magnoliopsida</taxon>
        <taxon>eudicotyledons</taxon>
        <taxon>Gunneridae</taxon>
        <taxon>Pentapetalae</taxon>
        <taxon>rosids</taxon>
        <taxon>malvids</taxon>
        <taxon>Myrtales</taxon>
        <taxon>Melastomataceae</taxon>
        <taxon>Melastomatoideae</taxon>
        <taxon>Melastomateae</taxon>
        <taxon>Melastoma</taxon>
    </lineage>
</organism>
<dbReference type="Proteomes" id="UP001057402">
    <property type="component" value="Chromosome 10"/>
</dbReference>
<dbReference type="EMBL" id="CM042889">
    <property type="protein sequence ID" value="KAI4321780.1"/>
    <property type="molecule type" value="Genomic_DNA"/>
</dbReference>
<evidence type="ECO:0000313" key="2">
    <source>
        <dbReference type="Proteomes" id="UP001057402"/>
    </source>
</evidence>
<evidence type="ECO:0000313" key="1">
    <source>
        <dbReference type="EMBL" id="KAI4321780.1"/>
    </source>
</evidence>
<gene>
    <name evidence="1" type="ORF">MLD38_035124</name>
</gene>
<protein>
    <submittedName>
        <fullName evidence="1">Uncharacterized protein</fullName>
    </submittedName>
</protein>
<name>A0ACB9MDE5_9MYRT</name>